<name>A0ABN2AF07_9ACTN</name>
<reference evidence="3 4" key="1">
    <citation type="journal article" date="2019" name="Int. J. Syst. Evol. Microbiol.">
        <title>The Global Catalogue of Microorganisms (GCM) 10K type strain sequencing project: providing services to taxonomists for standard genome sequencing and annotation.</title>
        <authorList>
            <consortium name="The Broad Institute Genomics Platform"/>
            <consortium name="The Broad Institute Genome Sequencing Center for Infectious Disease"/>
            <person name="Wu L."/>
            <person name="Ma J."/>
        </authorList>
    </citation>
    <scope>NUCLEOTIDE SEQUENCE [LARGE SCALE GENOMIC DNA]</scope>
    <source>
        <strain evidence="3 4">JCM 14942</strain>
    </source>
</reference>
<feature type="compositionally biased region" description="Pro residues" evidence="1">
    <location>
        <begin position="7"/>
        <end position="50"/>
    </location>
</feature>
<feature type="transmembrane region" description="Helical" evidence="2">
    <location>
        <begin position="64"/>
        <end position="87"/>
    </location>
</feature>
<organism evidence="3 4">
    <name type="scientific">Nocardioides humi</name>
    <dbReference type="NCBI Taxonomy" id="449461"/>
    <lineage>
        <taxon>Bacteria</taxon>
        <taxon>Bacillati</taxon>
        <taxon>Actinomycetota</taxon>
        <taxon>Actinomycetes</taxon>
        <taxon>Propionibacteriales</taxon>
        <taxon>Nocardioidaceae</taxon>
        <taxon>Nocardioides</taxon>
    </lineage>
</organism>
<sequence length="337" mass="33402">MSDIPPYGAPPPPPPPPPTGPPPSGPPPSGPPPSGPPPSGPPPFPPPGVPGAPGAPGKGTGKGLWIVLGVVGVVVLIGVVVGLIVALTGDDDGDGRGDDPAAASPEDVVEDVIDAAEDGDCAAAEKLLTESARAAKPCESEAFRLLSTEDVDAEVGDASIDGSTASVSVDFTSAQGTSEYTFVLEQVEGRWLVASYAPARRASSDGPSSSPTGGVVTDPPTSGAPSPSAGGTSTADAVPDEPAAVVASFLDAVFAGDCATAEDLVTEAYIQKEGGCSDEQLPSGIGDSVKYDVGEPTVDQAAGTASVPVEITAYGSSESSVVKLVRVDGRWRIDEAD</sequence>
<evidence type="ECO:0000256" key="1">
    <source>
        <dbReference type="SAM" id="MobiDB-lite"/>
    </source>
</evidence>
<evidence type="ECO:0000313" key="4">
    <source>
        <dbReference type="Proteomes" id="UP001500842"/>
    </source>
</evidence>
<dbReference type="Proteomes" id="UP001500842">
    <property type="component" value="Unassembled WGS sequence"/>
</dbReference>
<comment type="caution">
    <text evidence="3">The sequence shown here is derived from an EMBL/GenBank/DDBJ whole genome shotgun (WGS) entry which is preliminary data.</text>
</comment>
<keyword evidence="4" id="KW-1185">Reference proteome</keyword>
<keyword evidence="2" id="KW-0812">Transmembrane</keyword>
<evidence type="ECO:0008006" key="5">
    <source>
        <dbReference type="Google" id="ProtNLM"/>
    </source>
</evidence>
<evidence type="ECO:0000313" key="3">
    <source>
        <dbReference type="EMBL" id="GAA1516163.1"/>
    </source>
</evidence>
<feature type="region of interest" description="Disordered" evidence="1">
    <location>
        <begin position="200"/>
        <end position="237"/>
    </location>
</feature>
<evidence type="ECO:0000256" key="2">
    <source>
        <dbReference type="SAM" id="Phobius"/>
    </source>
</evidence>
<keyword evidence="2" id="KW-1133">Transmembrane helix</keyword>
<keyword evidence="2" id="KW-0472">Membrane</keyword>
<accession>A0ABN2AF07</accession>
<feature type="region of interest" description="Disordered" evidence="1">
    <location>
        <begin position="1"/>
        <end position="56"/>
    </location>
</feature>
<dbReference type="EMBL" id="BAAAOR010000015">
    <property type="protein sequence ID" value="GAA1516163.1"/>
    <property type="molecule type" value="Genomic_DNA"/>
</dbReference>
<proteinExistence type="predicted"/>
<protein>
    <recommendedName>
        <fullName evidence="5">DUF4878 domain-containing protein</fullName>
    </recommendedName>
</protein>
<gene>
    <name evidence="3" type="ORF">GCM10009788_20490</name>
</gene>
<dbReference type="RefSeq" id="WP_181411119.1">
    <property type="nucleotide sequence ID" value="NZ_BAAAOR010000015.1"/>
</dbReference>